<keyword evidence="9" id="KW-1185">Reference proteome</keyword>
<protein>
    <recommendedName>
        <fullName evidence="6">BHLH domain-containing protein</fullName>
    </recommendedName>
</protein>
<dbReference type="InterPro" id="IPR025610">
    <property type="entry name" value="MYC/MYB_N"/>
</dbReference>
<dbReference type="EMBL" id="CP093343">
    <property type="protein sequence ID" value="WOG82629.1"/>
    <property type="molecule type" value="Genomic_DNA"/>
</dbReference>
<keyword evidence="4" id="KW-0539">Nucleus</keyword>
<proteinExistence type="predicted"/>
<dbReference type="PANTHER" id="PTHR46196:SF1">
    <property type="entry name" value="TRANSCRIPTION FACTOR EMB1444-RELATED"/>
    <property type="match status" value="1"/>
</dbReference>
<dbReference type="PROSITE" id="PS50888">
    <property type="entry name" value="BHLH"/>
    <property type="match status" value="1"/>
</dbReference>
<comment type="subcellular location">
    <subcellularLocation>
        <location evidence="1">Nucleus</location>
    </subcellularLocation>
</comment>
<accession>A0A166GMU3</accession>
<evidence type="ECO:0000256" key="1">
    <source>
        <dbReference type="ARBA" id="ARBA00004123"/>
    </source>
</evidence>
<organism evidence="7">
    <name type="scientific">Daucus carota subsp. sativus</name>
    <name type="common">Carrot</name>
    <dbReference type="NCBI Taxonomy" id="79200"/>
    <lineage>
        <taxon>Eukaryota</taxon>
        <taxon>Viridiplantae</taxon>
        <taxon>Streptophyta</taxon>
        <taxon>Embryophyta</taxon>
        <taxon>Tracheophyta</taxon>
        <taxon>Spermatophyta</taxon>
        <taxon>Magnoliopsida</taxon>
        <taxon>eudicotyledons</taxon>
        <taxon>Gunneridae</taxon>
        <taxon>Pentapetalae</taxon>
        <taxon>asterids</taxon>
        <taxon>campanulids</taxon>
        <taxon>Apiales</taxon>
        <taxon>Apiaceae</taxon>
        <taxon>Apioideae</taxon>
        <taxon>Scandiceae</taxon>
        <taxon>Daucinae</taxon>
        <taxon>Daucus</taxon>
        <taxon>Daucus sect. Daucus</taxon>
    </lineage>
</organism>
<dbReference type="Pfam" id="PF14215">
    <property type="entry name" value="bHLH-MYC_N"/>
    <property type="match status" value="1"/>
</dbReference>
<dbReference type="AlphaFoldDB" id="A0A166GMU3"/>
<evidence type="ECO:0000256" key="3">
    <source>
        <dbReference type="ARBA" id="ARBA00023163"/>
    </source>
</evidence>
<evidence type="ECO:0000313" key="9">
    <source>
        <dbReference type="Proteomes" id="UP000077755"/>
    </source>
</evidence>
<feature type="region of interest" description="Disordered" evidence="5">
    <location>
        <begin position="514"/>
        <end position="556"/>
    </location>
</feature>
<dbReference type="OrthoDB" id="778365at2759"/>
<evidence type="ECO:0000259" key="6">
    <source>
        <dbReference type="PROSITE" id="PS50888"/>
    </source>
</evidence>
<feature type="domain" description="BHLH" evidence="6">
    <location>
        <begin position="544"/>
        <end position="593"/>
    </location>
</feature>
<name>A0A166GMU3_DAUCS</name>
<dbReference type="InterPro" id="IPR011598">
    <property type="entry name" value="bHLH_dom"/>
</dbReference>
<dbReference type="KEGG" id="dcr:108204990"/>
<gene>
    <name evidence="7" type="ORF">DCAR_001795</name>
    <name evidence="8" type="ORF">DCAR_0101795</name>
</gene>
<reference evidence="7" key="1">
    <citation type="journal article" date="2016" name="Nat. Genet.">
        <title>A high-quality carrot genome assembly provides new insights into carotenoid accumulation and asterid genome evolution.</title>
        <authorList>
            <person name="Iorizzo M."/>
            <person name="Ellison S."/>
            <person name="Senalik D."/>
            <person name="Zeng P."/>
            <person name="Satapoomin P."/>
            <person name="Huang J."/>
            <person name="Bowman M."/>
            <person name="Iovene M."/>
            <person name="Sanseverino W."/>
            <person name="Cavagnaro P."/>
            <person name="Yildiz M."/>
            <person name="Macko-Podgorni A."/>
            <person name="Moranska E."/>
            <person name="Grzebelus E."/>
            <person name="Grzebelus D."/>
            <person name="Ashrafi H."/>
            <person name="Zheng Z."/>
            <person name="Cheng S."/>
            <person name="Spooner D."/>
            <person name="Van Deynze A."/>
            <person name="Simon P."/>
        </authorList>
    </citation>
    <scope>NUCLEOTIDE SEQUENCE [LARGE SCALE GENOMIC DNA]</scope>
    <source>
        <tissue evidence="7">Leaf</tissue>
    </source>
</reference>
<dbReference type="InterPro" id="IPR043561">
    <property type="entry name" value="LHW-like"/>
</dbReference>
<sequence length="725" mass="79771">MGSQLRQALKSLCFDTCWNYAVFWKFEHQAQMVLTWEDGYYENHEQPDASKKLAGYSYDGQSSRDSLGLAVAKMSLHVYSLGEGIVGKVAITGKHMWISTDKHVLDSCSLLEYSDGLLPQFSSGIRTIAVVPVVPHGVVQLGSLDIIAEDLMLVNHIKDNFLDFQASLSGHCSNIDSSSCLSSISSRTSVSRNYRHLMSNADKIVKNDKGNMWCPVVASLERPPQRSYTVPAAEVYSRKMVSTVNNDEPEYTVSGVGESSSVLPIASMDRQTQVDGQLTSEKKSDGHTTGIRGVGVVSKSEDNDTPSLSNNCNNKCNFYNTALATGNNGASMSCLPSAFQDTGTGNYCGSFGAHDFSQESRASSVKTSELKAKTNHMDTCKTCFQFTAGCELFEALGPSFKKQYTDLEWETDKTENGALVQISEGRTSSGNLLMINNGTEHLLEAVVANVCQSVSDVKCVNPKLGTAESLLTIDKLLEPCSSDNHTIGSANYSYDRSSLVEDCLAFSEVYGDKSSKGISSASPSACSEQLERPQELTKMNKKRARPGENCRPRPRDRQLIQDRIKELRELVPNGSKCSIDSLLERTIKHMLFLQCTTKHADKLQKCAESKLIDKETGVHVSSNNELGSSWAMEVESHLRVFPIMIENMNLSGQMLIEMLCENCSRFFEIAEAIRSLGMTILKGSTEACGGKIWICFVAEGLNNRNVHRMDILWSLVQILQPKTDV</sequence>
<dbReference type="Pfam" id="PF23176">
    <property type="entry name" value="bHLH_LHW"/>
    <property type="match status" value="1"/>
</dbReference>
<dbReference type="Gramene" id="KZN09139">
    <property type="protein sequence ID" value="KZN09139"/>
    <property type="gene ID" value="DCAR_001795"/>
</dbReference>
<dbReference type="PANTHER" id="PTHR46196">
    <property type="entry name" value="TRANSCRIPTION FACTOR BHLH155-LIKE ISOFORM X1-RELATED"/>
    <property type="match status" value="1"/>
</dbReference>
<keyword evidence="3" id="KW-0804">Transcription</keyword>
<feature type="region of interest" description="Disordered" evidence="5">
    <location>
        <begin position="278"/>
        <end position="304"/>
    </location>
</feature>
<keyword evidence="2" id="KW-0805">Transcription regulation</keyword>
<dbReference type="GO" id="GO:0005634">
    <property type="term" value="C:nucleus"/>
    <property type="evidence" value="ECO:0007669"/>
    <property type="project" value="UniProtKB-SubCell"/>
</dbReference>
<feature type="compositionally biased region" description="Basic and acidic residues" evidence="5">
    <location>
        <begin position="545"/>
        <end position="556"/>
    </location>
</feature>
<dbReference type="OMA" id="EMMCEEC"/>
<dbReference type="GO" id="GO:0003700">
    <property type="term" value="F:DNA-binding transcription factor activity"/>
    <property type="evidence" value="ECO:0007669"/>
    <property type="project" value="InterPro"/>
</dbReference>
<evidence type="ECO:0000256" key="2">
    <source>
        <dbReference type="ARBA" id="ARBA00023015"/>
    </source>
</evidence>
<dbReference type="STRING" id="79200.A0A166GMU3"/>
<reference evidence="8" key="2">
    <citation type="submission" date="2022-03" db="EMBL/GenBank/DDBJ databases">
        <title>Draft title - Genomic analysis of global carrot germplasm unveils the trajectory of domestication and the origin of high carotenoid orange carrot.</title>
        <authorList>
            <person name="Iorizzo M."/>
            <person name="Ellison S."/>
            <person name="Senalik D."/>
            <person name="Macko-Podgorni A."/>
            <person name="Grzebelus D."/>
            <person name="Bostan H."/>
            <person name="Rolling W."/>
            <person name="Curaba J."/>
            <person name="Simon P."/>
        </authorList>
    </citation>
    <scope>NUCLEOTIDE SEQUENCE</scope>
    <source>
        <tissue evidence="8">Leaf</tissue>
    </source>
</reference>
<evidence type="ECO:0000313" key="8">
    <source>
        <dbReference type="EMBL" id="WOG82629.1"/>
    </source>
</evidence>
<feature type="compositionally biased region" description="Low complexity" evidence="5">
    <location>
        <begin position="516"/>
        <end position="527"/>
    </location>
</feature>
<dbReference type="EMBL" id="LNRQ01000001">
    <property type="protein sequence ID" value="KZN09139.1"/>
    <property type="molecule type" value="Genomic_DNA"/>
</dbReference>
<evidence type="ECO:0000313" key="7">
    <source>
        <dbReference type="EMBL" id="KZN09139.1"/>
    </source>
</evidence>
<evidence type="ECO:0000256" key="5">
    <source>
        <dbReference type="SAM" id="MobiDB-lite"/>
    </source>
</evidence>
<dbReference type="Proteomes" id="UP000077755">
    <property type="component" value="Chromosome 1"/>
</dbReference>
<evidence type="ECO:0000256" key="4">
    <source>
        <dbReference type="ARBA" id="ARBA00023242"/>
    </source>
</evidence>
<dbReference type="GO" id="GO:0046983">
    <property type="term" value="F:protein dimerization activity"/>
    <property type="evidence" value="ECO:0007669"/>
    <property type="project" value="InterPro"/>
</dbReference>